<accession>A0ACC3AD07</accession>
<name>A0ACC3AD07_9EURO</name>
<gene>
    <name evidence="1" type="ORF">H2198_003039</name>
</gene>
<comment type="caution">
    <text evidence="1">The sequence shown here is derived from an EMBL/GenBank/DDBJ whole genome shotgun (WGS) entry which is preliminary data.</text>
</comment>
<keyword evidence="2" id="KW-1185">Reference proteome</keyword>
<evidence type="ECO:0000313" key="2">
    <source>
        <dbReference type="Proteomes" id="UP001172386"/>
    </source>
</evidence>
<protein>
    <submittedName>
        <fullName evidence="1">Uncharacterized protein</fullName>
    </submittedName>
</protein>
<organism evidence="1 2">
    <name type="scientific">Neophaeococcomyces mojaviensis</name>
    <dbReference type="NCBI Taxonomy" id="3383035"/>
    <lineage>
        <taxon>Eukaryota</taxon>
        <taxon>Fungi</taxon>
        <taxon>Dikarya</taxon>
        <taxon>Ascomycota</taxon>
        <taxon>Pezizomycotina</taxon>
        <taxon>Eurotiomycetes</taxon>
        <taxon>Chaetothyriomycetidae</taxon>
        <taxon>Chaetothyriales</taxon>
        <taxon>Chaetothyriales incertae sedis</taxon>
        <taxon>Neophaeococcomyces</taxon>
    </lineage>
</organism>
<reference evidence="1" key="1">
    <citation type="submission" date="2022-10" db="EMBL/GenBank/DDBJ databases">
        <title>Culturing micro-colonial fungi from biological soil crusts in the Mojave desert and describing Neophaeococcomyces mojavensis, and introducing the new genera and species Taxawa tesnikishii.</title>
        <authorList>
            <person name="Kurbessoian T."/>
            <person name="Stajich J.E."/>
        </authorList>
    </citation>
    <scope>NUCLEOTIDE SEQUENCE</scope>
    <source>
        <strain evidence="1">JES_112</strain>
    </source>
</reference>
<dbReference type="EMBL" id="JAPDRQ010000038">
    <property type="protein sequence ID" value="KAJ9659626.1"/>
    <property type="molecule type" value="Genomic_DNA"/>
</dbReference>
<proteinExistence type="predicted"/>
<evidence type="ECO:0000313" key="1">
    <source>
        <dbReference type="EMBL" id="KAJ9659626.1"/>
    </source>
</evidence>
<sequence>MSDSSYPPGSRAIKIPLSRLKHTNYTTPTRHRSDRDDLMQRTDSTEGSDAGSSTASTSSSRTREAVLIHTQKTVVSPINLRATPSTFSTPEQPAQRKDKHRASDSNVPPPNSVPARAMNNSFTYTSPLGPSMLSSSSYKSINLNSHLSGDSDEPARIITYTKHSQGFTWNDELFLPSYLIGRRYGGRGSARARRRWGGGYDDEDDEMDGVGDFDEETDRCPVMDIFVTDEEAARLLP</sequence>
<dbReference type="Proteomes" id="UP001172386">
    <property type="component" value="Unassembled WGS sequence"/>
</dbReference>